<evidence type="ECO:0000313" key="2">
    <source>
        <dbReference type="EMBL" id="TBW71956.1"/>
    </source>
</evidence>
<protein>
    <submittedName>
        <fullName evidence="2">GTP-binding protein</fullName>
    </submittedName>
</protein>
<evidence type="ECO:0000313" key="3">
    <source>
        <dbReference type="Proteomes" id="UP000293637"/>
    </source>
</evidence>
<dbReference type="PANTHER" id="PTHR13748:SF62">
    <property type="entry name" value="COBW DOMAIN-CONTAINING PROTEIN"/>
    <property type="match status" value="1"/>
</dbReference>
<dbReference type="SUPFAM" id="SSF90002">
    <property type="entry name" value="Hypothetical protein YjiA, C-terminal domain"/>
    <property type="match status" value="1"/>
</dbReference>
<reference evidence="2 3" key="1">
    <citation type="journal article" date="2019" name="Sci. Transl. Med.">
        <title>Quorum sensing between bacterial species on the skin protects against epidermal injury in atopic dermatitis.</title>
        <authorList>
            <person name="Williams M.R."/>
        </authorList>
    </citation>
    <scope>NUCLEOTIDE SEQUENCE [LARGE SCALE GENOMIC DNA]</scope>
    <source>
        <strain evidence="2 3">E7</strain>
    </source>
</reference>
<evidence type="ECO:0000259" key="1">
    <source>
        <dbReference type="SMART" id="SM00833"/>
    </source>
</evidence>
<dbReference type="InterPro" id="IPR003495">
    <property type="entry name" value="CobW/HypB/UreG_nucleotide-bd"/>
</dbReference>
<dbReference type="InterPro" id="IPR011629">
    <property type="entry name" value="CobW-like_C"/>
</dbReference>
<sequence length="310" mass="35399">MKKHNCRNTYISIVSGFLGSGKTTFLQEYMQYLLKTDEKITIIMNEFGTFDVDSLTFNNEVAINALVNGCVCCDLKADLVAQLKNIIADGQTTHIIIEATGIAHPLEIMMACQDPEVIHLISEVKMIGILDASRFLHRHRYSLTTVELMEEQLAYSSTIIINKMDLINDQEQKKLSAELTQINLQATTCYTTFGQLDITTFNNIKHVDNIKSPAKHAHHHGIKSMQYTFSGPIDRQLFYQFILKLPQNVFRLKGFVRFRDCADVIYEFQYAHGLPSYGEVDKEVPLTIVIIGEHIDVERLRNNLDMLQFT</sequence>
<dbReference type="GO" id="GO:0005737">
    <property type="term" value="C:cytoplasm"/>
    <property type="evidence" value="ECO:0007669"/>
    <property type="project" value="TreeGrafter"/>
</dbReference>
<dbReference type="PANTHER" id="PTHR13748">
    <property type="entry name" value="COBW-RELATED"/>
    <property type="match status" value="1"/>
</dbReference>
<feature type="domain" description="CobW C-terminal" evidence="1">
    <location>
        <begin position="222"/>
        <end position="308"/>
    </location>
</feature>
<dbReference type="Proteomes" id="UP000293637">
    <property type="component" value="Unassembled WGS sequence"/>
</dbReference>
<dbReference type="Pfam" id="PF02492">
    <property type="entry name" value="cobW"/>
    <property type="match status" value="1"/>
</dbReference>
<dbReference type="RefSeq" id="WP_037540845.1">
    <property type="nucleotide sequence ID" value="NZ_AP021848.1"/>
</dbReference>
<dbReference type="InterPro" id="IPR051316">
    <property type="entry name" value="Zinc-reg_GTPase_activator"/>
</dbReference>
<dbReference type="Pfam" id="PF07683">
    <property type="entry name" value="CobW_C"/>
    <property type="match status" value="1"/>
</dbReference>
<comment type="caution">
    <text evidence="2">The sequence shown here is derived from an EMBL/GenBank/DDBJ whole genome shotgun (WGS) entry which is preliminary data.</text>
</comment>
<dbReference type="SMART" id="SM00833">
    <property type="entry name" value="CobW_C"/>
    <property type="match status" value="1"/>
</dbReference>
<dbReference type="GeneID" id="58090404"/>
<dbReference type="EMBL" id="SCHB01000005">
    <property type="protein sequence ID" value="TBW71956.1"/>
    <property type="molecule type" value="Genomic_DNA"/>
</dbReference>
<dbReference type="InterPro" id="IPR027417">
    <property type="entry name" value="P-loop_NTPase"/>
</dbReference>
<proteinExistence type="predicted"/>
<organism evidence="2 3">
    <name type="scientific">Staphylococcus lugdunensis</name>
    <dbReference type="NCBI Taxonomy" id="28035"/>
    <lineage>
        <taxon>Bacteria</taxon>
        <taxon>Bacillati</taxon>
        <taxon>Bacillota</taxon>
        <taxon>Bacilli</taxon>
        <taxon>Bacillales</taxon>
        <taxon>Staphylococcaceae</taxon>
        <taxon>Staphylococcus</taxon>
    </lineage>
</organism>
<accession>A0A4Q9W9S7</accession>
<dbReference type="Gene3D" id="3.40.50.300">
    <property type="entry name" value="P-loop containing nucleotide triphosphate hydrolases"/>
    <property type="match status" value="1"/>
</dbReference>
<dbReference type="AlphaFoldDB" id="A0A4Q9W9S7"/>
<name>A0A4Q9W9S7_STALU</name>
<gene>
    <name evidence="2" type="ORF">EQ812_09110</name>
</gene>
<dbReference type="CDD" id="cd03112">
    <property type="entry name" value="CobW-like"/>
    <property type="match status" value="1"/>
</dbReference>
<dbReference type="SUPFAM" id="SSF52540">
    <property type="entry name" value="P-loop containing nucleoside triphosphate hydrolases"/>
    <property type="match status" value="1"/>
</dbReference>